<dbReference type="EMBL" id="BMCP01000004">
    <property type="protein sequence ID" value="GGE50513.1"/>
    <property type="molecule type" value="Genomic_DNA"/>
</dbReference>
<feature type="transmembrane region" description="Helical" evidence="1">
    <location>
        <begin position="35"/>
        <end position="60"/>
    </location>
</feature>
<feature type="transmembrane region" description="Helical" evidence="1">
    <location>
        <begin position="6"/>
        <end position="23"/>
    </location>
</feature>
<dbReference type="AlphaFoldDB" id="A0A8J3DYU5"/>
<comment type="caution">
    <text evidence="3">The sequence shown here is derived from an EMBL/GenBank/DDBJ whole genome shotgun (WGS) entry which is preliminary data.</text>
</comment>
<feature type="transmembrane region" description="Helical" evidence="1">
    <location>
        <begin position="127"/>
        <end position="146"/>
    </location>
</feature>
<dbReference type="RefSeq" id="WP_188410571.1">
    <property type="nucleotide sequence ID" value="NZ_BMCP01000004.1"/>
</dbReference>
<protein>
    <submittedName>
        <fullName evidence="3">Membrane protein</fullName>
    </submittedName>
</protein>
<dbReference type="Proteomes" id="UP000602745">
    <property type="component" value="Unassembled WGS sequence"/>
</dbReference>
<feature type="domain" description="DUF1468" evidence="2">
    <location>
        <begin position="7"/>
        <end position="148"/>
    </location>
</feature>
<evidence type="ECO:0000313" key="3">
    <source>
        <dbReference type="EMBL" id="GGE50513.1"/>
    </source>
</evidence>
<evidence type="ECO:0000313" key="4">
    <source>
        <dbReference type="Proteomes" id="UP000602745"/>
    </source>
</evidence>
<reference evidence="3" key="1">
    <citation type="journal article" date="2014" name="Int. J. Syst. Evol. Microbiol.">
        <title>Complete genome sequence of Corynebacterium casei LMG S-19264T (=DSM 44701T), isolated from a smear-ripened cheese.</title>
        <authorList>
            <consortium name="US DOE Joint Genome Institute (JGI-PGF)"/>
            <person name="Walter F."/>
            <person name="Albersmeier A."/>
            <person name="Kalinowski J."/>
            <person name="Ruckert C."/>
        </authorList>
    </citation>
    <scope>NUCLEOTIDE SEQUENCE</scope>
    <source>
        <strain evidence="3">CCM 7684</strain>
    </source>
</reference>
<keyword evidence="4" id="KW-1185">Reference proteome</keyword>
<evidence type="ECO:0000259" key="2">
    <source>
        <dbReference type="Pfam" id="PF07331"/>
    </source>
</evidence>
<dbReference type="InterPro" id="IPR009936">
    <property type="entry name" value="DUF1468"/>
</dbReference>
<proteinExistence type="predicted"/>
<gene>
    <name evidence="3" type="ORF">GCM10007276_29450</name>
</gene>
<sequence>MTDRPYWLGAGVIIFGLVWLYQAMSLPQFVQYQGLGAGFIVTLVGGILVLLGLLLTWQIWRGEKFEAQEGEDVDVAQAASWPALIWTFAGVAVPIAIMPYAGFPITAAIGFALVARGFGSRRVVIDLALGLVIGLACFFGFSALGVNLGDFLPIAGIEWKL</sequence>
<keyword evidence="1" id="KW-0812">Transmembrane</keyword>
<dbReference type="Pfam" id="PF07331">
    <property type="entry name" value="TctB"/>
    <property type="match status" value="1"/>
</dbReference>
<keyword evidence="1" id="KW-1133">Transmembrane helix</keyword>
<name>A0A8J3DYU5_9RHOB</name>
<feature type="transmembrane region" description="Helical" evidence="1">
    <location>
        <begin position="83"/>
        <end position="115"/>
    </location>
</feature>
<reference evidence="3" key="2">
    <citation type="submission" date="2020-09" db="EMBL/GenBank/DDBJ databases">
        <authorList>
            <person name="Sun Q."/>
            <person name="Sedlacek I."/>
        </authorList>
    </citation>
    <scope>NUCLEOTIDE SEQUENCE</scope>
    <source>
        <strain evidence="3">CCM 7684</strain>
    </source>
</reference>
<keyword evidence="1" id="KW-0472">Membrane</keyword>
<accession>A0A8J3DYU5</accession>
<organism evidence="3 4">
    <name type="scientific">Agaricicola taiwanensis</name>
    <dbReference type="NCBI Taxonomy" id="591372"/>
    <lineage>
        <taxon>Bacteria</taxon>
        <taxon>Pseudomonadati</taxon>
        <taxon>Pseudomonadota</taxon>
        <taxon>Alphaproteobacteria</taxon>
        <taxon>Rhodobacterales</taxon>
        <taxon>Paracoccaceae</taxon>
        <taxon>Agaricicola</taxon>
    </lineage>
</organism>
<evidence type="ECO:0000256" key="1">
    <source>
        <dbReference type="SAM" id="Phobius"/>
    </source>
</evidence>